<reference evidence="2 3" key="1">
    <citation type="submission" date="2020-04" db="EMBL/GenBank/DDBJ databases">
        <title>MicrobeNet Type strains.</title>
        <authorList>
            <person name="Nicholson A.C."/>
        </authorList>
    </citation>
    <scope>NUCLEOTIDE SEQUENCE [LARGE SCALE GENOMIC DNA]</scope>
    <source>
        <strain evidence="2 3">JCM 12354</strain>
    </source>
</reference>
<name>A0A846Y7W1_9NOCA</name>
<keyword evidence="3" id="KW-1185">Reference proteome</keyword>
<evidence type="ECO:0000313" key="3">
    <source>
        <dbReference type="Proteomes" id="UP000565711"/>
    </source>
</evidence>
<dbReference type="AlphaFoldDB" id="A0A846Y7W1"/>
<comment type="caution">
    <text evidence="2">The sequence shown here is derived from an EMBL/GenBank/DDBJ whole genome shotgun (WGS) entry which is preliminary data.</text>
</comment>
<evidence type="ECO:0000313" key="2">
    <source>
        <dbReference type="EMBL" id="NKY53894.1"/>
    </source>
</evidence>
<dbReference type="RefSeq" id="WP_067879270.1">
    <property type="nucleotide sequence ID" value="NZ_JAAXOP010000022.1"/>
</dbReference>
<feature type="compositionally biased region" description="Basic and acidic residues" evidence="1">
    <location>
        <begin position="1"/>
        <end position="14"/>
    </location>
</feature>
<proteinExistence type="predicted"/>
<feature type="region of interest" description="Disordered" evidence="1">
    <location>
        <begin position="1"/>
        <end position="20"/>
    </location>
</feature>
<organism evidence="2 3">
    <name type="scientific">Nocardia vermiculata</name>
    <dbReference type="NCBI Taxonomy" id="257274"/>
    <lineage>
        <taxon>Bacteria</taxon>
        <taxon>Bacillati</taxon>
        <taxon>Actinomycetota</taxon>
        <taxon>Actinomycetes</taxon>
        <taxon>Mycobacteriales</taxon>
        <taxon>Nocardiaceae</taxon>
        <taxon>Nocardia</taxon>
    </lineage>
</organism>
<accession>A0A846Y7W1</accession>
<dbReference type="EMBL" id="JAAXOP010000022">
    <property type="protein sequence ID" value="NKY53894.1"/>
    <property type="molecule type" value="Genomic_DNA"/>
</dbReference>
<dbReference type="Proteomes" id="UP000565711">
    <property type="component" value="Unassembled WGS sequence"/>
</dbReference>
<protein>
    <submittedName>
        <fullName evidence="2">Uncharacterized protein</fullName>
    </submittedName>
</protein>
<sequence length="133" mass="15194">MTTPIDEPRTENYDRSISASWPVGEPDAENWQARADLTVTHIKGRGYRATLSTHHEQASGPYVTRTMNLSFDRCRTEIHTAPAARFSRKKLGEIYNLALDQLRQRYESEDDTVAQYFDEHSPVFDYSGAPAKN</sequence>
<gene>
    <name evidence="2" type="ORF">HGA08_27230</name>
</gene>
<evidence type="ECO:0000256" key="1">
    <source>
        <dbReference type="SAM" id="MobiDB-lite"/>
    </source>
</evidence>